<dbReference type="EMBL" id="NOWT01000041">
    <property type="protein sequence ID" value="OYD80967.1"/>
    <property type="molecule type" value="Genomic_DNA"/>
</dbReference>
<dbReference type="RefSeq" id="WP_094306783.1">
    <property type="nucleotide sequence ID" value="NZ_NOWT01000041.1"/>
</dbReference>
<protein>
    <submittedName>
        <fullName evidence="1">Uncharacterized protein</fullName>
    </submittedName>
</protein>
<geneLocation type="plasmid" evidence="1">
    <name>unnamed</name>
</geneLocation>
<dbReference type="Proteomes" id="UP000215367">
    <property type="component" value="Unassembled WGS sequence"/>
</dbReference>
<name>A0A235H670_AZOBR</name>
<evidence type="ECO:0000313" key="2">
    <source>
        <dbReference type="Proteomes" id="UP000215367"/>
    </source>
</evidence>
<comment type="caution">
    <text evidence="1">The sequence shown here is derived from an EMBL/GenBank/DDBJ whole genome shotgun (WGS) entry which is preliminary data.</text>
</comment>
<dbReference type="AlphaFoldDB" id="A0A235H670"/>
<reference evidence="1 2" key="1">
    <citation type="submission" date="2017-07" db="EMBL/GenBank/DDBJ databases">
        <title>Whole genome sequence of Azospirillum brasilense 2A1, a potential biofertilizer strain.</title>
        <authorList>
            <person name="Fontana C.A."/>
            <person name="Toffoli L.M."/>
            <person name="Salazar S.M."/>
            <person name="Puglisi E."/>
            <person name="Pedraza R."/>
            <person name="Bassi D."/>
            <person name="Cocconcelli P.S."/>
        </authorList>
    </citation>
    <scope>NUCLEOTIDE SEQUENCE [LARGE SCALE GENOMIC DNA]</scope>
    <source>
        <strain evidence="1 2">2A1</strain>
        <plasmid evidence="1">unnamed</plasmid>
    </source>
</reference>
<accession>A0A235H670</accession>
<keyword evidence="1" id="KW-0614">Plasmid</keyword>
<sequence>MNQTPSTKQGNFYVTVIRGSRVALLLGPFENDHAAALRMVDPVRKEAEARDPFMVFDAFGTTGYFDGTNKPGALNAAFGLSTGAA</sequence>
<gene>
    <name evidence="1" type="ORF">CHT98_28640</name>
</gene>
<organism evidence="1 2">
    <name type="scientific">Azospirillum brasilense</name>
    <dbReference type="NCBI Taxonomy" id="192"/>
    <lineage>
        <taxon>Bacteria</taxon>
        <taxon>Pseudomonadati</taxon>
        <taxon>Pseudomonadota</taxon>
        <taxon>Alphaproteobacteria</taxon>
        <taxon>Rhodospirillales</taxon>
        <taxon>Azospirillaceae</taxon>
        <taxon>Azospirillum</taxon>
    </lineage>
</organism>
<evidence type="ECO:0000313" key="1">
    <source>
        <dbReference type="EMBL" id="OYD80967.1"/>
    </source>
</evidence>
<proteinExistence type="predicted"/>